<proteinExistence type="predicted"/>
<organism evidence="1 2">
    <name type="scientific">Dissostichus mawsoni</name>
    <name type="common">Antarctic cod</name>
    <dbReference type="NCBI Taxonomy" id="36200"/>
    <lineage>
        <taxon>Eukaryota</taxon>
        <taxon>Metazoa</taxon>
        <taxon>Chordata</taxon>
        <taxon>Craniata</taxon>
        <taxon>Vertebrata</taxon>
        <taxon>Euteleostomi</taxon>
        <taxon>Actinopterygii</taxon>
        <taxon>Neopterygii</taxon>
        <taxon>Teleostei</taxon>
        <taxon>Neoteleostei</taxon>
        <taxon>Acanthomorphata</taxon>
        <taxon>Eupercaria</taxon>
        <taxon>Perciformes</taxon>
        <taxon>Notothenioidei</taxon>
        <taxon>Nototheniidae</taxon>
        <taxon>Dissostichus</taxon>
    </lineage>
</organism>
<protein>
    <submittedName>
        <fullName evidence="1">Uncharacterized protein</fullName>
    </submittedName>
</protein>
<gene>
    <name evidence="1" type="ORF">F7725_016741</name>
</gene>
<comment type="caution">
    <text evidence="1">The sequence shown here is derived from an EMBL/GenBank/DDBJ whole genome shotgun (WGS) entry which is preliminary data.</text>
</comment>
<dbReference type="AlphaFoldDB" id="A0A7J5Z6M8"/>
<dbReference type="EMBL" id="JAAKFY010000006">
    <property type="protein sequence ID" value="KAF3856018.1"/>
    <property type="molecule type" value="Genomic_DNA"/>
</dbReference>
<name>A0A7J5Z6M8_DISMA</name>
<sequence length="312" mass="34357">MAYRSIHIVALGSECPGGVGPGEEIMGQGQLQGGLLWSYLGHGALVGPCDLESSMHNPALWNVTVVVRDCPSWDLLDSDWPVYGKFLSRQTSWSLNIQSPISWPSSRSETLRPETPPSPETLGCAGHPGCCWSTAKRPPCNLPLCASDWSSCVPHSEGLQLSRDLGATYLELPSLNHVFVGRYFGSVPKRGRRRKRNKVNDLRPPHLEQPARLPPIRVEESSFSQDCSGCWSAVVQFADVAFYAGDSGKELGWATLRERDGGPNSLLSTWDGAIIDDMPRSEAHSTGRLSRLVVKDPPPVMCLWETLMFIYR</sequence>
<keyword evidence="2" id="KW-1185">Reference proteome</keyword>
<reference evidence="1 2" key="1">
    <citation type="submission" date="2020-03" db="EMBL/GenBank/DDBJ databases">
        <title>Dissostichus mawsoni Genome sequencing and assembly.</title>
        <authorList>
            <person name="Park H."/>
        </authorList>
    </citation>
    <scope>NUCLEOTIDE SEQUENCE [LARGE SCALE GENOMIC DNA]</scope>
    <source>
        <strain evidence="1">DM0001</strain>
        <tissue evidence="1">Muscle</tissue>
    </source>
</reference>
<evidence type="ECO:0000313" key="2">
    <source>
        <dbReference type="Proteomes" id="UP000518266"/>
    </source>
</evidence>
<dbReference type="Proteomes" id="UP000518266">
    <property type="component" value="Unassembled WGS sequence"/>
</dbReference>
<feature type="non-terminal residue" evidence="1">
    <location>
        <position position="312"/>
    </location>
</feature>
<dbReference type="OrthoDB" id="10251809at2759"/>
<evidence type="ECO:0000313" key="1">
    <source>
        <dbReference type="EMBL" id="KAF3856018.1"/>
    </source>
</evidence>
<accession>A0A7J5Z6M8</accession>